<keyword evidence="1" id="KW-0472">Membrane</keyword>
<accession>A0A5K3FWP0</accession>
<reference evidence="2" key="1">
    <citation type="submission" date="2019-11" db="UniProtKB">
        <authorList>
            <consortium name="WormBaseParasite"/>
        </authorList>
    </citation>
    <scope>IDENTIFICATION</scope>
</reference>
<proteinExistence type="predicted"/>
<organism evidence="2">
    <name type="scientific">Mesocestoides corti</name>
    <name type="common">Flatworm</name>
    <dbReference type="NCBI Taxonomy" id="53468"/>
    <lineage>
        <taxon>Eukaryota</taxon>
        <taxon>Metazoa</taxon>
        <taxon>Spiralia</taxon>
        <taxon>Lophotrochozoa</taxon>
        <taxon>Platyhelminthes</taxon>
        <taxon>Cestoda</taxon>
        <taxon>Eucestoda</taxon>
        <taxon>Cyclophyllidea</taxon>
        <taxon>Mesocestoididae</taxon>
        <taxon>Mesocestoides</taxon>
    </lineage>
</organism>
<evidence type="ECO:0000256" key="1">
    <source>
        <dbReference type="SAM" id="Phobius"/>
    </source>
</evidence>
<dbReference type="AlphaFoldDB" id="A0A5K3FWP0"/>
<dbReference type="WBParaSite" id="MCU_010715-RA">
    <property type="protein sequence ID" value="MCU_010715-RA"/>
    <property type="gene ID" value="MCU_010715"/>
</dbReference>
<keyword evidence="1" id="KW-0812">Transmembrane</keyword>
<keyword evidence="1" id="KW-1133">Transmembrane helix</keyword>
<protein>
    <submittedName>
        <fullName evidence="2">Uncharacterized protein</fullName>
    </submittedName>
</protein>
<evidence type="ECO:0000313" key="2">
    <source>
        <dbReference type="WBParaSite" id="MCU_010715-RA"/>
    </source>
</evidence>
<sequence length="61" mass="7039">MKKTGAPELALLTNHKPEPHVRRHYPSPPPLIIYNFSFLSVSGWLPIFVACRWNAKRQRNG</sequence>
<feature type="transmembrane region" description="Helical" evidence="1">
    <location>
        <begin position="31"/>
        <end position="51"/>
    </location>
</feature>
<name>A0A5K3FWP0_MESCO</name>